<dbReference type="InterPro" id="IPR012674">
    <property type="entry name" value="Calycin"/>
</dbReference>
<feature type="compositionally biased region" description="Low complexity" evidence="1">
    <location>
        <begin position="366"/>
        <end position="376"/>
    </location>
</feature>
<dbReference type="GeneID" id="17357418"/>
<evidence type="ECO:0000313" key="3">
    <source>
        <dbReference type="Proteomes" id="UP000008141"/>
    </source>
</evidence>
<organism evidence="3">
    <name type="scientific">Chlorella variabilis</name>
    <name type="common">Green alga</name>
    <dbReference type="NCBI Taxonomy" id="554065"/>
    <lineage>
        <taxon>Eukaryota</taxon>
        <taxon>Viridiplantae</taxon>
        <taxon>Chlorophyta</taxon>
        <taxon>core chlorophytes</taxon>
        <taxon>Trebouxiophyceae</taxon>
        <taxon>Chlorellales</taxon>
        <taxon>Chlorellaceae</taxon>
        <taxon>Chlorella clade</taxon>
        <taxon>Chlorella</taxon>
    </lineage>
</organism>
<evidence type="ECO:0000256" key="1">
    <source>
        <dbReference type="SAM" id="MobiDB-lite"/>
    </source>
</evidence>
<evidence type="ECO:0000313" key="2">
    <source>
        <dbReference type="EMBL" id="EFN58271.1"/>
    </source>
</evidence>
<dbReference type="SUPFAM" id="SSF50814">
    <property type="entry name" value="Lipocalins"/>
    <property type="match status" value="1"/>
</dbReference>
<accession>E1Z831</accession>
<feature type="compositionally biased region" description="Basic and acidic residues" evidence="1">
    <location>
        <begin position="347"/>
        <end position="359"/>
    </location>
</feature>
<gene>
    <name evidence="2" type="ORF">CHLNCDRAFT_142232</name>
</gene>
<reference evidence="2 3" key="1">
    <citation type="journal article" date="2010" name="Plant Cell">
        <title>The Chlorella variabilis NC64A genome reveals adaptation to photosymbiosis, coevolution with viruses, and cryptic sex.</title>
        <authorList>
            <person name="Blanc G."/>
            <person name="Duncan G."/>
            <person name="Agarkova I."/>
            <person name="Borodovsky M."/>
            <person name="Gurnon J."/>
            <person name="Kuo A."/>
            <person name="Lindquist E."/>
            <person name="Lucas S."/>
            <person name="Pangilinan J."/>
            <person name="Polle J."/>
            <person name="Salamov A."/>
            <person name="Terry A."/>
            <person name="Yamada T."/>
            <person name="Dunigan D.D."/>
            <person name="Grigoriev I.V."/>
            <person name="Claverie J.M."/>
            <person name="Van Etten J.L."/>
        </authorList>
    </citation>
    <scope>NUCLEOTIDE SEQUENCE [LARGE SCALE GENOMIC DNA]</scope>
    <source>
        <strain evidence="2 3">NC64A</strain>
    </source>
</reference>
<dbReference type="AlphaFoldDB" id="E1Z831"/>
<dbReference type="STRING" id="554065.E1Z831"/>
<dbReference type="OrthoDB" id="354351at2759"/>
<dbReference type="Gene3D" id="2.40.128.20">
    <property type="match status" value="1"/>
</dbReference>
<feature type="region of interest" description="Disordered" evidence="1">
    <location>
        <begin position="303"/>
        <end position="474"/>
    </location>
</feature>
<dbReference type="KEGG" id="cvr:CHLNCDRAFT_142232"/>
<keyword evidence="3" id="KW-1185">Reference proteome</keyword>
<name>E1Z831_CHLVA</name>
<feature type="region of interest" description="Disordered" evidence="1">
    <location>
        <begin position="220"/>
        <end position="283"/>
    </location>
</feature>
<protein>
    <submittedName>
        <fullName evidence="2">Expressed protein</fullName>
    </submittedName>
</protein>
<feature type="compositionally biased region" description="Polar residues" evidence="1">
    <location>
        <begin position="239"/>
        <end position="253"/>
    </location>
</feature>
<dbReference type="InParanoid" id="E1Z831"/>
<feature type="compositionally biased region" description="Basic and acidic residues" evidence="1">
    <location>
        <begin position="263"/>
        <end position="283"/>
    </location>
</feature>
<feature type="compositionally biased region" description="Low complexity" evidence="1">
    <location>
        <begin position="303"/>
        <end position="346"/>
    </location>
</feature>
<dbReference type="EMBL" id="GL433838">
    <property type="protein sequence ID" value="EFN58271.1"/>
    <property type="molecule type" value="Genomic_DNA"/>
</dbReference>
<proteinExistence type="predicted"/>
<dbReference type="RefSeq" id="XP_005850373.1">
    <property type="nucleotide sequence ID" value="XM_005850311.1"/>
</dbReference>
<dbReference type="Proteomes" id="UP000008141">
    <property type="component" value="Unassembled WGS sequence"/>
</dbReference>
<sequence length="570" mass="60470">MKIAECGSGGSVKGPVDFTGFWALAKHEGMDEFLRAAGFPWVVRKAALKFGGSAVDLVAHSGPLLKVTSLNAKGSWFREYDVEREVVQRNAEGTMCKTSSWWEGRVLRSRMEGSELGVVESWRYLHGASMAVRTALRPARGGPEAVVFWFFDRMETLSRHVARSHGGRSGASLLQLIESDQRRVARATRTDTAYLQDVLLDWQRWKSPADDFIHVAAPPASLARHSRRRRSPGSGSPRTMSPVSMSKSPSNDSLAALPPGTEVRSEARSIRSDSRGSRGRMADAELSSNALDRMARQAAALAISDESAAASPPPGARAGLPPSGAAAAAQQQQQAAAAAAAAGQPRAGREGEGDREYGRELTLSYPGGVEVPVEAGGRQGAPRADSLSFRSPAAGSPRKGEGEGGGVPAAPDSDVATRGSAHHQRTGSVGSVGPQRSAHYKSLSADSTGRGGAASTPGRASPRSTTPAAHPPLGPAEQVMAFRLHEFSDSRGIASVVPVATPNDTSEPQLLSMSPEQAEETAAKLRELESDMLLRRQDSRRGCNLCGCFVVTLASDTLPEHLRVWEMSLM</sequence>